<organism evidence="2 3">
    <name type="scientific">Paenibacillus zeisoli</name>
    <dbReference type="NCBI Taxonomy" id="2496267"/>
    <lineage>
        <taxon>Bacteria</taxon>
        <taxon>Bacillati</taxon>
        <taxon>Bacillota</taxon>
        <taxon>Bacilli</taxon>
        <taxon>Bacillales</taxon>
        <taxon>Paenibacillaceae</taxon>
        <taxon>Paenibacillus</taxon>
    </lineage>
</organism>
<dbReference type="InterPro" id="IPR003593">
    <property type="entry name" value="AAA+_ATPase"/>
</dbReference>
<evidence type="ECO:0000313" key="3">
    <source>
        <dbReference type="Proteomes" id="UP000272464"/>
    </source>
</evidence>
<accession>A0A433X2T6</accession>
<dbReference type="GO" id="GO:0009898">
    <property type="term" value="C:cytoplasmic side of plasma membrane"/>
    <property type="evidence" value="ECO:0007669"/>
    <property type="project" value="TreeGrafter"/>
</dbReference>
<dbReference type="SMART" id="SM00382">
    <property type="entry name" value="AAA"/>
    <property type="match status" value="1"/>
</dbReference>
<protein>
    <submittedName>
        <fullName evidence="2">ParA family protein</fullName>
    </submittedName>
</protein>
<dbReference type="Pfam" id="PF13614">
    <property type="entry name" value="AAA_31"/>
    <property type="match status" value="1"/>
</dbReference>
<dbReference type="Gene3D" id="3.40.50.10850">
    <property type="entry name" value="Ntrc-like two-domain protein"/>
    <property type="match status" value="1"/>
</dbReference>
<dbReference type="InterPro" id="IPR027417">
    <property type="entry name" value="P-loop_NTPase"/>
</dbReference>
<proteinExistence type="predicted"/>
<name>A0A433X2T6_9BACL</name>
<evidence type="ECO:0000259" key="1">
    <source>
        <dbReference type="SMART" id="SM00382"/>
    </source>
</evidence>
<dbReference type="GO" id="GO:0016887">
    <property type="term" value="F:ATP hydrolysis activity"/>
    <property type="evidence" value="ECO:0007669"/>
    <property type="project" value="TreeGrafter"/>
</dbReference>
<dbReference type="GO" id="GO:0051782">
    <property type="term" value="P:negative regulation of cell division"/>
    <property type="evidence" value="ECO:0007669"/>
    <property type="project" value="TreeGrafter"/>
</dbReference>
<dbReference type="EMBL" id="RZNX01000010">
    <property type="protein sequence ID" value="RUT28376.1"/>
    <property type="molecule type" value="Genomic_DNA"/>
</dbReference>
<sequence>MVPVRIVLAVQDEFYIEALMHYVRCSEFSQKIRVTAFSKVEAFVKRMMDAGEVPDAVVADSMYLEAWTPPAGEREILRISLIEGERDRQEGVVVLHKYQPLKELLTSILTAVQGQRKPLATPSGSTSVIAVYSVSGGSGKSTTALQLSRQLSSEGLEVLYLNLESAGSGLSEASGRQEQDMSGLARLLYDLQAAEDKGERLALSAADYVIRQPALQVAMFEPLSNLNELLELSREHTMRLIDCLVSSGIYDYIVLDTDSYPSERTEGILERCDQLIWLILDDIGSVHRTDRWLAHLERTRGDLYTALIQKSIFTVNRYLGNLVNQLPLEKVVPYLTLPYIPAWKQLDSWEVLFRSPEYQRDLMKLCSQIMEVSGSRTDPVLGGEWK</sequence>
<dbReference type="Proteomes" id="UP000272464">
    <property type="component" value="Unassembled WGS sequence"/>
</dbReference>
<evidence type="ECO:0000313" key="2">
    <source>
        <dbReference type="EMBL" id="RUT28376.1"/>
    </source>
</evidence>
<keyword evidence="3" id="KW-1185">Reference proteome</keyword>
<dbReference type="PANTHER" id="PTHR43384">
    <property type="entry name" value="SEPTUM SITE-DETERMINING PROTEIN MIND HOMOLOG, CHLOROPLASTIC-RELATED"/>
    <property type="match status" value="1"/>
</dbReference>
<dbReference type="OrthoDB" id="3035369at2"/>
<dbReference type="AlphaFoldDB" id="A0A433X2T6"/>
<dbReference type="GO" id="GO:0005524">
    <property type="term" value="F:ATP binding"/>
    <property type="evidence" value="ECO:0007669"/>
    <property type="project" value="TreeGrafter"/>
</dbReference>
<dbReference type="InterPro" id="IPR050625">
    <property type="entry name" value="ParA/MinD_ATPase"/>
</dbReference>
<feature type="domain" description="AAA+ ATPase" evidence="1">
    <location>
        <begin position="125"/>
        <end position="338"/>
    </location>
</feature>
<comment type="caution">
    <text evidence="2">The sequence shown here is derived from an EMBL/GenBank/DDBJ whole genome shotgun (WGS) entry which is preliminary data.</text>
</comment>
<dbReference type="PANTHER" id="PTHR43384:SF13">
    <property type="entry name" value="SLR0110 PROTEIN"/>
    <property type="match status" value="1"/>
</dbReference>
<dbReference type="InterPro" id="IPR025669">
    <property type="entry name" value="AAA_dom"/>
</dbReference>
<dbReference type="RefSeq" id="WP_127200515.1">
    <property type="nucleotide sequence ID" value="NZ_RZNX01000010.1"/>
</dbReference>
<gene>
    <name evidence="2" type="ORF">EJP77_17300</name>
</gene>
<dbReference type="GO" id="GO:0005829">
    <property type="term" value="C:cytosol"/>
    <property type="evidence" value="ECO:0007669"/>
    <property type="project" value="TreeGrafter"/>
</dbReference>
<dbReference type="Gene3D" id="3.40.50.300">
    <property type="entry name" value="P-loop containing nucleotide triphosphate hydrolases"/>
    <property type="match status" value="1"/>
</dbReference>
<reference evidence="2 3" key="1">
    <citation type="submission" date="2018-12" db="EMBL/GenBank/DDBJ databases">
        <authorList>
            <person name="Sun L."/>
            <person name="Chen Z."/>
        </authorList>
    </citation>
    <scope>NUCLEOTIDE SEQUENCE [LARGE SCALE GENOMIC DNA]</scope>
    <source>
        <strain evidence="2 3">3-5-3</strain>
    </source>
</reference>
<dbReference type="SUPFAM" id="SSF52540">
    <property type="entry name" value="P-loop containing nucleoside triphosphate hydrolases"/>
    <property type="match status" value="1"/>
</dbReference>